<dbReference type="EMBL" id="CP012670">
    <property type="protein sequence ID" value="AUX19642.1"/>
    <property type="molecule type" value="Genomic_DNA"/>
</dbReference>
<protein>
    <submittedName>
        <fullName evidence="2">Uncharacterized protein</fullName>
    </submittedName>
</protein>
<reference evidence="2 3" key="1">
    <citation type="submission" date="2015-09" db="EMBL/GenBank/DDBJ databases">
        <title>Sorangium comparison.</title>
        <authorList>
            <person name="Zaburannyi N."/>
            <person name="Bunk B."/>
            <person name="Overmann J."/>
            <person name="Mueller R."/>
        </authorList>
    </citation>
    <scope>NUCLEOTIDE SEQUENCE [LARGE SCALE GENOMIC DNA]</scope>
    <source>
        <strain evidence="2 3">So ceGT47</strain>
    </source>
</reference>
<accession>A0A4V0NCM0</accession>
<proteinExistence type="predicted"/>
<sequence length="47" mass="5246">MPGTPAETTSRKQAPGHMYRPKAFTSCSPPAIKKHYEGRVGHRPRRA</sequence>
<name>A0A4V0NCM0_SORCE</name>
<feature type="compositionally biased region" description="Polar residues" evidence="1">
    <location>
        <begin position="1"/>
        <end position="12"/>
    </location>
</feature>
<dbReference type="Proteomes" id="UP000295781">
    <property type="component" value="Chromosome"/>
</dbReference>
<feature type="region of interest" description="Disordered" evidence="1">
    <location>
        <begin position="1"/>
        <end position="47"/>
    </location>
</feature>
<organism evidence="2 3">
    <name type="scientific">Sorangium cellulosum</name>
    <name type="common">Polyangium cellulosum</name>
    <dbReference type="NCBI Taxonomy" id="56"/>
    <lineage>
        <taxon>Bacteria</taxon>
        <taxon>Pseudomonadati</taxon>
        <taxon>Myxococcota</taxon>
        <taxon>Polyangia</taxon>
        <taxon>Polyangiales</taxon>
        <taxon>Polyangiaceae</taxon>
        <taxon>Sorangium</taxon>
    </lineage>
</organism>
<evidence type="ECO:0000313" key="2">
    <source>
        <dbReference type="EMBL" id="AUX19642.1"/>
    </source>
</evidence>
<gene>
    <name evidence="2" type="ORF">SOCEGT47_000940</name>
</gene>
<evidence type="ECO:0000256" key="1">
    <source>
        <dbReference type="SAM" id="MobiDB-lite"/>
    </source>
</evidence>
<dbReference type="AlphaFoldDB" id="A0A4V0NCM0"/>
<evidence type="ECO:0000313" key="3">
    <source>
        <dbReference type="Proteomes" id="UP000295781"/>
    </source>
</evidence>